<dbReference type="Proteomes" id="UP000447873">
    <property type="component" value="Unassembled WGS sequence"/>
</dbReference>
<feature type="signal peptide" evidence="1">
    <location>
        <begin position="1"/>
        <end position="21"/>
    </location>
</feature>
<evidence type="ECO:0000313" key="3">
    <source>
        <dbReference type="EMBL" id="KAE9974296.1"/>
    </source>
</evidence>
<dbReference type="EMBL" id="WNWS01000222">
    <property type="protein sequence ID" value="KAE9974296.1"/>
    <property type="molecule type" value="Genomic_DNA"/>
</dbReference>
<proteinExistence type="predicted"/>
<dbReference type="EMBL" id="WNWR01000647">
    <property type="protein sequence ID" value="KAE9972083.1"/>
    <property type="molecule type" value="Genomic_DNA"/>
</dbReference>
<evidence type="ECO:0000256" key="1">
    <source>
        <dbReference type="SAM" id="SignalP"/>
    </source>
</evidence>
<comment type="caution">
    <text evidence="3">The sequence shown here is derived from an EMBL/GenBank/DDBJ whole genome shotgun (WGS) entry which is preliminary data.</text>
</comment>
<evidence type="ECO:0000313" key="2">
    <source>
        <dbReference type="EMBL" id="KAE9972083.1"/>
    </source>
</evidence>
<gene>
    <name evidence="2" type="ORF">EG327_009604</name>
    <name evidence="3" type="ORF">EG328_003941</name>
</gene>
<evidence type="ECO:0000313" key="5">
    <source>
        <dbReference type="Proteomes" id="UP000490939"/>
    </source>
</evidence>
<evidence type="ECO:0000313" key="4">
    <source>
        <dbReference type="Proteomes" id="UP000447873"/>
    </source>
</evidence>
<protein>
    <submittedName>
        <fullName evidence="3">Uncharacterized protein</fullName>
    </submittedName>
</protein>
<organism evidence="3 4">
    <name type="scientific">Venturia inaequalis</name>
    <name type="common">Apple scab fungus</name>
    <dbReference type="NCBI Taxonomy" id="5025"/>
    <lineage>
        <taxon>Eukaryota</taxon>
        <taxon>Fungi</taxon>
        <taxon>Dikarya</taxon>
        <taxon>Ascomycota</taxon>
        <taxon>Pezizomycotina</taxon>
        <taxon>Dothideomycetes</taxon>
        <taxon>Pleosporomycetidae</taxon>
        <taxon>Venturiales</taxon>
        <taxon>Venturiaceae</taxon>
        <taxon>Venturia</taxon>
    </lineage>
</organism>
<keyword evidence="1" id="KW-0732">Signal</keyword>
<dbReference type="Proteomes" id="UP000490939">
    <property type="component" value="Unassembled WGS sequence"/>
</dbReference>
<keyword evidence="5" id="KW-1185">Reference proteome</keyword>
<sequence>MGLLARLTGAAFATTATPALGWMWYTRATTFVPFPTSSPDFSSATARKFNPGNNPPVCNDMAVRTVPLDQLKTTDQETLTRQFCQGIWSGPGFEIQRRYLARKYQQLGGRWDHLWEKADLKSSRYNVGTKIADHFEVVERTDEKVVVRCGDSPLNQQPRPSDGLFTIEVNKDDKTATFRLKSIFFNSTPEGRKGGELPEWFYFLHREYAKLWMETSVRKLLK</sequence>
<name>A0A8H3UPB9_VENIN</name>
<dbReference type="OrthoDB" id="4436466at2759"/>
<dbReference type="AlphaFoldDB" id="A0A8H3UPB9"/>
<reference evidence="3 4" key="1">
    <citation type="submission" date="2018-12" db="EMBL/GenBank/DDBJ databases">
        <title>Venturia inaequalis Genome Resource.</title>
        <authorList>
            <person name="Lichtner F.J."/>
        </authorList>
    </citation>
    <scope>NUCLEOTIDE SEQUENCE [LARGE SCALE GENOMIC DNA]</scope>
    <source>
        <strain evidence="3 4">120213</strain>
        <strain evidence="2 5">DMI_063113</strain>
    </source>
</reference>
<accession>A0A8H3UPB9</accession>
<feature type="chain" id="PRO_5044690660" evidence="1">
    <location>
        <begin position="22"/>
        <end position="222"/>
    </location>
</feature>